<comment type="caution">
    <text evidence="2">The sequence shown here is derived from an EMBL/GenBank/DDBJ whole genome shotgun (WGS) entry which is preliminary data.</text>
</comment>
<organism evidence="2 3">
    <name type="scientific">Candidatus Phocaeicola excrementipullorum</name>
    <dbReference type="NCBI Taxonomy" id="2838731"/>
    <lineage>
        <taxon>Bacteria</taxon>
        <taxon>Pseudomonadati</taxon>
        <taxon>Bacteroidota</taxon>
        <taxon>Bacteroidia</taxon>
        <taxon>Bacteroidales</taxon>
        <taxon>Bacteroidaceae</taxon>
        <taxon>Phocaeicola</taxon>
    </lineage>
</organism>
<feature type="compositionally biased region" description="Acidic residues" evidence="1">
    <location>
        <begin position="284"/>
        <end position="297"/>
    </location>
</feature>
<name>A0A948TMM4_9BACT</name>
<evidence type="ECO:0000313" key="2">
    <source>
        <dbReference type="EMBL" id="MBU3855755.1"/>
    </source>
</evidence>
<reference evidence="2" key="1">
    <citation type="journal article" date="2021" name="PeerJ">
        <title>Extensive microbial diversity within the chicken gut microbiome revealed by metagenomics and culture.</title>
        <authorList>
            <person name="Gilroy R."/>
            <person name="Ravi A."/>
            <person name="Getino M."/>
            <person name="Pursley I."/>
            <person name="Horton D.L."/>
            <person name="Alikhan N.F."/>
            <person name="Baker D."/>
            <person name="Gharbi K."/>
            <person name="Hall N."/>
            <person name="Watson M."/>
            <person name="Adriaenssens E.M."/>
            <person name="Foster-Nyarko E."/>
            <person name="Jarju S."/>
            <person name="Secka A."/>
            <person name="Antonio M."/>
            <person name="Oren A."/>
            <person name="Chaudhuri R.R."/>
            <person name="La Ragione R."/>
            <person name="Hildebrand F."/>
            <person name="Pallen M.J."/>
        </authorList>
    </citation>
    <scope>NUCLEOTIDE SEQUENCE</scope>
    <source>
        <strain evidence="2">8470</strain>
    </source>
</reference>
<evidence type="ECO:0000256" key="1">
    <source>
        <dbReference type="SAM" id="MobiDB-lite"/>
    </source>
</evidence>
<reference evidence="2" key="2">
    <citation type="submission" date="2021-04" db="EMBL/GenBank/DDBJ databases">
        <authorList>
            <person name="Gilroy R."/>
        </authorList>
    </citation>
    <scope>NUCLEOTIDE SEQUENCE</scope>
    <source>
        <strain evidence="2">8470</strain>
    </source>
</reference>
<gene>
    <name evidence="2" type="ORF">H9928_04205</name>
</gene>
<dbReference type="Proteomes" id="UP000784286">
    <property type="component" value="Unassembled WGS sequence"/>
</dbReference>
<sequence length="455" mass="49779">MKQLCSLLFAAFGTLCLLGGCGGYQPEDGSEGSQSGNCLVNLELGNAEIFPSVYPLDIYLFDSRNQCVYDRTVSSVSEIPVFDLSAGSYQLSVFSGLSSGEYVLPLEVHPRQYLTFAKDCCADVPLIAGRSRLLLEKDTGVSVTLSYAVAALYFSFPFFPSDVSEVTLHISPVSSGISLGGDLSNDYSLAAVACEKKGGSWIAGPVYVFPADASRVHLSVKLKQGGAEKIYGYDYNSSFESGKVYRFAGKEDGKIEIGGESPVESWETGVDVELDLGDFEIESEEDWEKPEDGEDDGGQQKPDSGDGTVLYSEVLPEAEAVWGPFYAWKVVPLSANSVEATLLAPRQWLARTDDARSICGSYEEDGIGGWRPFTLDEAEAFRDQYSATLLELSDFLEDQGFDPFNKYDLRYLCADFSKTFSFENTRILNAGKTVKYGLRLVKVVRVEKAKKEAAR</sequence>
<dbReference type="AlphaFoldDB" id="A0A948TMM4"/>
<dbReference type="PROSITE" id="PS51257">
    <property type="entry name" value="PROKAR_LIPOPROTEIN"/>
    <property type="match status" value="1"/>
</dbReference>
<protein>
    <submittedName>
        <fullName evidence="2">FimB/Mfa2 family fimbrial subunit</fullName>
    </submittedName>
</protein>
<feature type="region of interest" description="Disordered" evidence="1">
    <location>
        <begin position="284"/>
        <end position="308"/>
    </location>
</feature>
<accession>A0A948TMM4</accession>
<dbReference type="EMBL" id="JAHLFJ010000042">
    <property type="protein sequence ID" value="MBU3855755.1"/>
    <property type="molecule type" value="Genomic_DNA"/>
</dbReference>
<proteinExistence type="predicted"/>
<evidence type="ECO:0000313" key="3">
    <source>
        <dbReference type="Proteomes" id="UP000784286"/>
    </source>
</evidence>